<dbReference type="Proteomes" id="UP001362999">
    <property type="component" value="Unassembled WGS sequence"/>
</dbReference>
<keyword evidence="2" id="KW-1185">Reference proteome</keyword>
<accession>A0AAV9ZLS3</accession>
<protein>
    <submittedName>
        <fullName evidence="1">Uncharacterized protein</fullName>
    </submittedName>
</protein>
<comment type="caution">
    <text evidence="1">The sequence shown here is derived from an EMBL/GenBank/DDBJ whole genome shotgun (WGS) entry which is preliminary data.</text>
</comment>
<dbReference type="AlphaFoldDB" id="A0AAV9ZLS3"/>
<dbReference type="EMBL" id="JAWWNJ010000132">
    <property type="protein sequence ID" value="KAK6985190.1"/>
    <property type="molecule type" value="Genomic_DNA"/>
</dbReference>
<organism evidence="1 2">
    <name type="scientific">Favolaschia claudopus</name>
    <dbReference type="NCBI Taxonomy" id="2862362"/>
    <lineage>
        <taxon>Eukaryota</taxon>
        <taxon>Fungi</taxon>
        <taxon>Dikarya</taxon>
        <taxon>Basidiomycota</taxon>
        <taxon>Agaricomycotina</taxon>
        <taxon>Agaricomycetes</taxon>
        <taxon>Agaricomycetidae</taxon>
        <taxon>Agaricales</taxon>
        <taxon>Marasmiineae</taxon>
        <taxon>Mycenaceae</taxon>
        <taxon>Favolaschia</taxon>
    </lineage>
</organism>
<evidence type="ECO:0000313" key="2">
    <source>
        <dbReference type="Proteomes" id="UP001362999"/>
    </source>
</evidence>
<gene>
    <name evidence="1" type="ORF">R3P38DRAFT_2805915</name>
</gene>
<evidence type="ECO:0000313" key="1">
    <source>
        <dbReference type="EMBL" id="KAK6985190.1"/>
    </source>
</evidence>
<reference evidence="1 2" key="1">
    <citation type="journal article" date="2024" name="J Genomics">
        <title>Draft genome sequencing and assembly of Favolaschia claudopus CIRM-BRFM 2984 isolated from oak limbs.</title>
        <authorList>
            <person name="Navarro D."/>
            <person name="Drula E."/>
            <person name="Chaduli D."/>
            <person name="Cazenave R."/>
            <person name="Ahrendt S."/>
            <person name="Wang J."/>
            <person name="Lipzen A."/>
            <person name="Daum C."/>
            <person name="Barry K."/>
            <person name="Grigoriev I.V."/>
            <person name="Favel A."/>
            <person name="Rosso M.N."/>
            <person name="Martin F."/>
        </authorList>
    </citation>
    <scope>NUCLEOTIDE SEQUENCE [LARGE SCALE GENOMIC DNA]</scope>
    <source>
        <strain evidence="1 2">CIRM-BRFM 2984</strain>
    </source>
</reference>
<name>A0AAV9ZLS3_9AGAR</name>
<sequence length="568" mass="63758">MSDGITSTREHLSVVKDLDIVFRFARAALVDFSLVVIDTCSEILNGVRRSQSWISTRYSPANRTQTRLEYLEIQRSAVPSRPHCSPPTNLPEVTVIDSPRPLQIKPGADGLCIPTTIRYDPICLAMCRRRSTLGDPLMLPIPTPSALVKDFESSNSSANAAAEDNVLISSEIHASATRNTDLAHRFDSMGSRGASPPIDAREVGARPRPHTAAYLRPNMAGIKWIHRLVRRQGLTMVMYAFLFSFFVSLAEQKSSISRCWLLSSLSAKKFDKEIKEAYKSTRISERKGFEEQAAIGRGVNTFRFLHTQNSALCRYLVHTYLSSISVLILPSNEEKQGRKSKKRKTSCLPKFKYSTNDTGPEKPAKELSSLAMVKASSISGSLTRIKDIAVRRILEWLDSCCRKNSRSIGAIKGARLQVKVAWKALERKTLPYAHLRIAMPYASLARSGVTRAAGLCLFWFLADSHRRLRPVCTKWLLLRRNRRVWGSFVEFRIKLLTIVALAKHILQFDSSSRALLEEFLIRGNEVKFQLWREKTRHRCVQIITDDGADASISPPRLSTTLSGSGVPE</sequence>
<proteinExistence type="predicted"/>